<organism evidence="1 2">
    <name type="scientific">Cyanidioschyzon merolae (strain NIES-3377 / 10D)</name>
    <name type="common">Unicellular red alga</name>
    <dbReference type="NCBI Taxonomy" id="280699"/>
    <lineage>
        <taxon>Eukaryota</taxon>
        <taxon>Rhodophyta</taxon>
        <taxon>Bangiophyceae</taxon>
        <taxon>Cyanidiales</taxon>
        <taxon>Cyanidiaceae</taxon>
        <taxon>Cyanidioschyzon</taxon>
    </lineage>
</organism>
<dbReference type="GeneID" id="16996982"/>
<dbReference type="Proteomes" id="UP000007014">
    <property type="component" value="Chromosome 18"/>
</dbReference>
<proteinExistence type="predicted"/>
<dbReference type="EMBL" id="AP006500">
    <property type="protein sequence ID" value="BAM82608.1"/>
    <property type="molecule type" value="Genomic_DNA"/>
</dbReference>
<evidence type="ECO:0000313" key="2">
    <source>
        <dbReference type="Proteomes" id="UP000007014"/>
    </source>
</evidence>
<dbReference type="OrthoDB" id="2186770at2759"/>
<dbReference type="Gene3D" id="2.40.50.140">
    <property type="entry name" value="Nucleic acid-binding proteins"/>
    <property type="match status" value="1"/>
</dbReference>
<protein>
    <submittedName>
        <fullName evidence="1">Similar to telomere-binding protein alpha subunit</fullName>
    </submittedName>
</protein>
<reference evidence="1 2" key="1">
    <citation type="journal article" date="2004" name="Nature">
        <title>Genome sequence of the ultrasmall unicellular red alga Cyanidioschyzon merolae 10D.</title>
        <authorList>
            <person name="Matsuzaki M."/>
            <person name="Misumi O."/>
            <person name="Shin-i T."/>
            <person name="Maruyama S."/>
            <person name="Takahara M."/>
            <person name="Miyagishima S."/>
            <person name="Mori T."/>
            <person name="Nishida K."/>
            <person name="Yagisawa F."/>
            <person name="Nishida K."/>
            <person name="Yoshida Y."/>
            <person name="Nishimura Y."/>
            <person name="Nakao S."/>
            <person name="Kobayashi T."/>
            <person name="Momoyama Y."/>
            <person name="Higashiyama T."/>
            <person name="Minoda A."/>
            <person name="Sano M."/>
            <person name="Nomoto H."/>
            <person name="Oishi K."/>
            <person name="Hayashi H."/>
            <person name="Ohta F."/>
            <person name="Nishizaka S."/>
            <person name="Haga S."/>
            <person name="Miura S."/>
            <person name="Morishita T."/>
            <person name="Kabeya Y."/>
            <person name="Terasawa K."/>
            <person name="Suzuki Y."/>
            <person name="Ishii Y."/>
            <person name="Asakawa S."/>
            <person name="Takano H."/>
            <person name="Ohta N."/>
            <person name="Kuroiwa H."/>
            <person name="Tanaka K."/>
            <person name="Shimizu N."/>
            <person name="Sugano S."/>
            <person name="Sato N."/>
            <person name="Nozaki H."/>
            <person name="Ogasawara N."/>
            <person name="Kohara Y."/>
            <person name="Kuroiwa T."/>
        </authorList>
    </citation>
    <scope>NUCLEOTIDE SEQUENCE [LARGE SCALE GENOMIC DNA]</scope>
    <source>
        <strain evidence="1 2">10D</strain>
    </source>
</reference>
<dbReference type="Gramene" id="CMR428CT">
    <property type="protein sequence ID" value="CMR428CT"/>
    <property type="gene ID" value="CMR428C"/>
</dbReference>
<keyword evidence="2" id="KW-1185">Reference proteome</keyword>
<evidence type="ECO:0000313" key="1">
    <source>
        <dbReference type="EMBL" id="BAM82608.1"/>
    </source>
</evidence>
<dbReference type="SUPFAM" id="SSF50249">
    <property type="entry name" value="Nucleic acid-binding proteins"/>
    <property type="match status" value="1"/>
</dbReference>
<dbReference type="AlphaFoldDB" id="M1VLL5"/>
<dbReference type="KEGG" id="cme:CYME_CMR428C"/>
<accession>M1VLL5</accession>
<gene>
    <name evidence="1" type="ORF">CYME_CMR428C</name>
</gene>
<name>M1VLL5_CYAM1</name>
<dbReference type="RefSeq" id="XP_005538644.1">
    <property type="nucleotide sequence ID" value="XM_005538587.1"/>
</dbReference>
<reference evidence="1 2" key="2">
    <citation type="journal article" date="2007" name="BMC Biol.">
        <title>A 100%-complete sequence reveals unusually simple genomic features in the hot-spring red alga Cyanidioschyzon merolae.</title>
        <authorList>
            <person name="Nozaki H."/>
            <person name="Takano H."/>
            <person name="Misumi O."/>
            <person name="Terasawa K."/>
            <person name="Matsuzaki M."/>
            <person name="Maruyama S."/>
            <person name="Nishida K."/>
            <person name="Yagisawa F."/>
            <person name="Yoshida Y."/>
            <person name="Fujiwara T."/>
            <person name="Takio S."/>
            <person name="Tamura K."/>
            <person name="Chung S.J."/>
            <person name="Nakamura S."/>
            <person name="Kuroiwa H."/>
            <person name="Tanaka K."/>
            <person name="Sato N."/>
            <person name="Kuroiwa T."/>
        </authorList>
    </citation>
    <scope>NUCLEOTIDE SEQUENCE [LARGE SCALE GENOMIC DNA]</scope>
    <source>
        <strain evidence="1 2">10D</strain>
    </source>
</reference>
<dbReference type="HOGENOM" id="CLU_335985_0_0_1"/>
<sequence length="849" mass="93854">MELRLVQFRSLKPYTCNAEHPFRLRGRVLRTLVENRSGRAILALLEPWPSVPAPQQTVVVLVCTGDWTAAGTALAHWDVVEVQNAQVVPLGDICEARDHGLLDSCLELHEYAVVLGPDQREACCAGAADATACKPALTIFKDAGKCNDLSQLANARIMKLSPESIGQTLVVTEHGAGTDTSGRPVAQHESCEPVPRPVVPLDSKHHYLTLEQLRHPGQMSGRTYDVYGVIVDVRAPRLVRTGELLTELQIIDPSIVVTDSDGRLVSFAPPQFMLTSFSSRLSDCVPYIGVGDVVRVHRAELRWFPQQSPSGSKTETLELKTNSLSSMCLWPALAQHDEGAGLGRSSASASGDLSGLRAATATHLEEMNHLPDPLIYAYPSNTKSIVITNSEKCYAMELLRWARALLSQSGFLGSKAFSATLRDILQSSLVVDSANGSAMQRLRYDLVVLIRDLEKTPYEFLLKVTDGSISDLVTVSIAAECWTRLTHRLEPHLRGNWFRLRDVRLDRRPGLPLRLTMNEGSSIYKFPQWMPEVQSRMQHLGAALTDPTCRTDSQSAYEAAPVAHQRALGTRNTPEQMSAAAYPILSAPCTELNRERVAYTTTSHTTTNIESAETGIVKRGPVQHPSCLHCSGPPLLQTSSTMSIPWQALRPQSLAHMLDDMRALRSMRAAGNACARADTPMHRLYRVYACVCDVHWIVDADSRHMLQLLLTDLPFQCPSGSKEAVENQPFLNDDLRFENRKIIASAPTVISAWVLDEDLTTLCTGTNMSWSTAEPERVEAFSQSLRYVLTMPFVWIDVLLVASWGDDLRAERPASDIIKEQSGLQPWVVLIEPVLRVPLWDETDNQASV</sequence>
<dbReference type="InterPro" id="IPR012340">
    <property type="entry name" value="NA-bd_OB-fold"/>
</dbReference>